<keyword evidence="3" id="KW-1185">Reference proteome</keyword>
<accession>W4M7X8</accession>
<proteinExistence type="predicted"/>
<feature type="transmembrane region" description="Helical" evidence="1">
    <location>
        <begin position="94"/>
        <end position="122"/>
    </location>
</feature>
<dbReference type="EMBL" id="AZHX01000688">
    <property type="protein sequence ID" value="ETX06464.1"/>
    <property type="molecule type" value="Genomic_DNA"/>
</dbReference>
<comment type="caution">
    <text evidence="2">The sequence shown here is derived from an EMBL/GenBank/DDBJ whole genome shotgun (WGS) entry which is preliminary data.</text>
</comment>
<keyword evidence="1" id="KW-0472">Membrane</keyword>
<dbReference type="PATRIC" id="fig|1429439.4.peg.2876"/>
<reference evidence="2 3" key="1">
    <citation type="journal article" date="2014" name="Nature">
        <title>An environmental bacterial taxon with a large and distinct metabolic repertoire.</title>
        <authorList>
            <person name="Wilson M.C."/>
            <person name="Mori T."/>
            <person name="Ruckert C."/>
            <person name="Uria A.R."/>
            <person name="Helf M.J."/>
            <person name="Takada K."/>
            <person name="Gernert C."/>
            <person name="Steffens U.A."/>
            <person name="Heycke N."/>
            <person name="Schmitt S."/>
            <person name="Rinke C."/>
            <person name="Helfrich E.J."/>
            <person name="Brachmann A.O."/>
            <person name="Gurgui C."/>
            <person name="Wakimoto T."/>
            <person name="Kracht M."/>
            <person name="Crusemann M."/>
            <person name="Hentschel U."/>
            <person name="Abe I."/>
            <person name="Matsunaga S."/>
            <person name="Kalinowski J."/>
            <person name="Takeyama H."/>
            <person name="Piel J."/>
        </authorList>
    </citation>
    <scope>NUCLEOTIDE SEQUENCE [LARGE SCALE GENOMIC DNA]</scope>
    <source>
        <strain evidence="3">TSY2</strain>
    </source>
</reference>
<sequence>MQPSSVLESILERDRTLVIVGLIVVIVLSWIYILMGAGMGMTAFEMTTTALPGAASSMDMSAQGHDMSSQRDLGGAMRMAHSTMMKPAVWTPSYAVLMVLMWWIMMIAMMLPSAAPMILLFARIQRKEKDKGAPFVPTSIFTLGYLATWGVFSILAAGAQWGFERAGFLSAMLVSTSGLFAGIMGEAARSPR</sequence>
<name>W4M7X8_9BACT</name>
<gene>
    <name evidence="2" type="ORF">ETSY2_16950</name>
</gene>
<feature type="transmembrane region" description="Helical" evidence="1">
    <location>
        <begin position="16"/>
        <end position="35"/>
    </location>
</feature>
<dbReference type="Proteomes" id="UP000019140">
    <property type="component" value="Unassembled WGS sequence"/>
</dbReference>
<feature type="transmembrane region" description="Helical" evidence="1">
    <location>
        <begin position="143"/>
        <end position="163"/>
    </location>
</feature>
<dbReference type="Pfam" id="PF09948">
    <property type="entry name" value="PpoB2"/>
    <property type="match status" value="1"/>
</dbReference>
<dbReference type="HOGENOM" id="CLU_1412889_0_0_7"/>
<evidence type="ECO:0000256" key="1">
    <source>
        <dbReference type="SAM" id="Phobius"/>
    </source>
</evidence>
<dbReference type="AlphaFoldDB" id="W4M7X8"/>
<dbReference type="InterPro" id="IPR018688">
    <property type="entry name" value="PpoB2-like"/>
</dbReference>
<organism evidence="2 3">
    <name type="scientific">Candidatus Entotheonella gemina</name>
    <dbReference type="NCBI Taxonomy" id="1429439"/>
    <lineage>
        <taxon>Bacteria</taxon>
        <taxon>Pseudomonadati</taxon>
        <taxon>Nitrospinota/Tectimicrobiota group</taxon>
        <taxon>Candidatus Tectimicrobiota</taxon>
        <taxon>Candidatus Entotheonellia</taxon>
        <taxon>Candidatus Entotheonellales</taxon>
        <taxon>Candidatus Entotheonellaceae</taxon>
        <taxon>Candidatus Entotheonella</taxon>
    </lineage>
</organism>
<evidence type="ECO:0008006" key="4">
    <source>
        <dbReference type="Google" id="ProtNLM"/>
    </source>
</evidence>
<protein>
    <recommendedName>
        <fullName evidence="4">DUF2182 domain-containing protein</fullName>
    </recommendedName>
</protein>
<feature type="transmembrane region" description="Helical" evidence="1">
    <location>
        <begin position="169"/>
        <end position="188"/>
    </location>
</feature>
<keyword evidence="1" id="KW-0812">Transmembrane</keyword>
<evidence type="ECO:0000313" key="3">
    <source>
        <dbReference type="Proteomes" id="UP000019140"/>
    </source>
</evidence>
<evidence type="ECO:0000313" key="2">
    <source>
        <dbReference type="EMBL" id="ETX06464.1"/>
    </source>
</evidence>
<keyword evidence="1" id="KW-1133">Transmembrane helix</keyword>